<sequence length="204" mass="22024">MTAVTLDLDRLDFKKGNGLVTVVTQDASTGDVLMVAHADREALERTLATGEMYYRSRSRGLWHKGATSGHVQRVVSLSADCDGDAVLARVTKAGPACHTGEETCFGPGRWDALAALDATIARRATQAPAEGEKPSYTRRLLDDRNLRLKKLGEEAAELVTACADGDRERAVQEAADVLYHVLVAVKPLGLTLEDVKAVLARRAR</sequence>
<dbReference type="EC" id="3.5.4.19" evidence="13"/>
<keyword evidence="13" id="KW-0963">Cytoplasm</keyword>
<evidence type="ECO:0000256" key="6">
    <source>
        <dbReference type="ARBA" id="ARBA00008299"/>
    </source>
</evidence>
<evidence type="ECO:0000256" key="9">
    <source>
        <dbReference type="ARBA" id="ARBA00022801"/>
    </source>
</evidence>
<evidence type="ECO:0000256" key="2">
    <source>
        <dbReference type="ARBA" id="ARBA00001460"/>
    </source>
</evidence>
<evidence type="ECO:0000256" key="1">
    <source>
        <dbReference type="ARBA" id="ARBA00000024"/>
    </source>
</evidence>
<dbReference type="CDD" id="cd11534">
    <property type="entry name" value="NTP-PPase_HisIE_like"/>
    <property type="match status" value="1"/>
</dbReference>
<dbReference type="Gene3D" id="1.10.287.1080">
    <property type="entry name" value="MazG-like"/>
    <property type="match status" value="1"/>
</dbReference>
<dbReference type="NCBIfam" id="NF002747">
    <property type="entry name" value="PRK02759.1"/>
    <property type="match status" value="1"/>
</dbReference>
<dbReference type="SUPFAM" id="SSF141734">
    <property type="entry name" value="HisI-like"/>
    <property type="match status" value="1"/>
</dbReference>
<evidence type="ECO:0000256" key="3">
    <source>
        <dbReference type="ARBA" id="ARBA00005169"/>
    </source>
</evidence>
<keyword evidence="11 13" id="KW-0368">Histidine biosynthesis</keyword>
<dbReference type="InterPro" id="IPR038019">
    <property type="entry name" value="PRib_AMP_CycHydrolase_sf"/>
</dbReference>
<comment type="pathway">
    <text evidence="4 13">Amino-acid biosynthesis; L-histidine biosynthesis; L-histidine from 5-phospho-alpha-D-ribose 1-diphosphate: step 2/9.</text>
</comment>
<evidence type="ECO:0000259" key="14">
    <source>
        <dbReference type="Pfam" id="PF01502"/>
    </source>
</evidence>
<feature type="region of interest" description="Phosphoribosyl-AMP cyclohydrolase" evidence="13">
    <location>
        <begin position="1"/>
        <end position="112"/>
    </location>
</feature>
<comment type="catalytic activity">
    <reaction evidence="1 13">
        <text>1-(5-phospho-beta-D-ribosyl)-5'-AMP + H2O = 1-(5-phospho-beta-D-ribosyl)-5-[(5-phospho-beta-D-ribosylamino)methylideneamino]imidazole-4-carboxamide</text>
        <dbReference type="Rhea" id="RHEA:20049"/>
        <dbReference type="ChEBI" id="CHEBI:15377"/>
        <dbReference type="ChEBI" id="CHEBI:58435"/>
        <dbReference type="ChEBI" id="CHEBI:59457"/>
        <dbReference type="EC" id="3.5.4.19"/>
    </reaction>
</comment>
<evidence type="ECO:0000256" key="8">
    <source>
        <dbReference type="ARBA" id="ARBA00022741"/>
    </source>
</evidence>
<keyword evidence="16" id="KW-1185">Reference proteome</keyword>
<reference evidence="15 16" key="1">
    <citation type="submission" date="2021-02" db="EMBL/GenBank/DDBJ databases">
        <title>De Novo genome assembly of isolated myxobacteria.</title>
        <authorList>
            <person name="Stevens D.C."/>
        </authorList>
    </citation>
    <scope>NUCLEOTIDE SEQUENCE [LARGE SCALE GENOMIC DNA]</scope>
    <source>
        <strain evidence="16">SCPEA02</strain>
    </source>
</reference>
<accession>A0ABX7P4V1</accession>
<comment type="pathway">
    <text evidence="3 13">Amino-acid biosynthesis; L-histidine biosynthesis; L-histidine from 5-phospho-alpha-D-ribose 1-diphosphate: step 3/9.</text>
</comment>
<keyword evidence="10 13" id="KW-0067">ATP-binding</keyword>
<keyword evidence="12 13" id="KW-0511">Multifunctional enzyme</keyword>
<evidence type="ECO:0000256" key="7">
    <source>
        <dbReference type="ARBA" id="ARBA00022605"/>
    </source>
</evidence>
<dbReference type="InterPro" id="IPR021130">
    <property type="entry name" value="PRib-ATP_PPHydrolase-like"/>
</dbReference>
<dbReference type="NCBIfam" id="TIGR03188">
    <property type="entry name" value="histidine_hisI"/>
    <property type="match status" value="1"/>
</dbReference>
<evidence type="ECO:0000256" key="10">
    <source>
        <dbReference type="ARBA" id="ARBA00022840"/>
    </source>
</evidence>
<evidence type="ECO:0000256" key="4">
    <source>
        <dbReference type="ARBA" id="ARBA00005204"/>
    </source>
</evidence>
<keyword evidence="7 13" id="KW-0028">Amino-acid biosynthesis</keyword>
<dbReference type="Gene3D" id="3.10.20.810">
    <property type="entry name" value="Phosphoribosyl-AMP cyclohydrolase"/>
    <property type="match status" value="1"/>
</dbReference>
<dbReference type="GO" id="GO:0004635">
    <property type="term" value="F:phosphoribosyl-AMP cyclohydrolase activity"/>
    <property type="evidence" value="ECO:0007669"/>
    <property type="project" value="UniProtKB-EC"/>
</dbReference>
<dbReference type="InterPro" id="IPR023019">
    <property type="entry name" value="His_synth_HisIE"/>
</dbReference>
<proteinExistence type="inferred from homology"/>
<dbReference type="RefSeq" id="WP_206727031.1">
    <property type="nucleotide sequence ID" value="NZ_CP071090.1"/>
</dbReference>
<feature type="domain" description="Phosphoribosyl-AMP cyclohydrolase" evidence="14">
    <location>
        <begin position="34"/>
        <end position="105"/>
    </location>
</feature>
<evidence type="ECO:0000256" key="13">
    <source>
        <dbReference type="HAMAP-Rule" id="MF_01019"/>
    </source>
</evidence>
<keyword evidence="9 13" id="KW-0378">Hydrolase</keyword>
<dbReference type="PANTHER" id="PTHR42945">
    <property type="entry name" value="HISTIDINE BIOSYNTHESIS BIFUNCTIONAL PROTEIN"/>
    <property type="match status" value="1"/>
</dbReference>
<organism evidence="15 16">
    <name type="scientific">Pyxidicoccus parkwayensis</name>
    <dbReference type="NCBI Taxonomy" id="2813578"/>
    <lineage>
        <taxon>Bacteria</taxon>
        <taxon>Pseudomonadati</taxon>
        <taxon>Myxococcota</taxon>
        <taxon>Myxococcia</taxon>
        <taxon>Myxococcales</taxon>
        <taxon>Cystobacterineae</taxon>
        <taxon>Myxococcaceae</taxon>
        <taxon>Pyxidicoccus</taxon>
    </lineage>
</organism>
<gene>
    <name evidence="13" type="primary">hisI</name>
    <name evidence="13" type="synonym">hisIE</name>
    <name evidence="15" type="ORF">JY651_11320</name>
</gene>
<feature type="region of interest" description="Phosphoribosyl-ATP pyrophosphohydrolase" evidence="13">
    <location>
        <begin position="113"/>
        <end position="204"/>
    </location>
</feature>
<evidence type="ECO:0000256" key="12">
    <source>
        <dbReference type="ARBA" id="ARBA00023268"/>
    </source>
</evidence>
<dbReference type="SUPFAM" id="SSF101386">
    <property type="entry name" value="all-alpha NTP pyrophosphatases"/>
    <property type="match status" value="1"/>
</dbReference>
<dbReference type="GO" id="GO:0004636">
    <property type="term" value="F:phosphoribosyl-ATP diphosphatase activity"/>
    <property type="evidence" value="ECO:0007669"/>
    <property type="project" value="UniProtKB-EC"/>
</dbReference>
<dbReference type="Pfam" id="PF01502">
    <property type="entry name" value="PRA-CH"/>
    <property type="match status" value="1"/>
</dbReference>
<dbReference type="NCBIfam" id="NF000768">
    <property type="entry name" value="PRK00051.1"/>
    <property type="match status" value="1"/>
</dbReference>
<name>A0ABX7P4V1_9BACT</name>
<comment type="subcellular location">
    <subcellularLocation>
        <location evidence="13">Cytoplasm</location>
    </subcellularLocation>
</comment>
<dbReference type="Proteomes" id="UP000662747">
    <property type="component" value="Chromosome"/>
</dbReference>
<comment type="catalytic activity">
    <reaction evidence="2 13">
        <text>1-(5-phospho-beta-D-ribosyl)-ATP + H2O = 1-(5-phospho-beta-D-ribosyl)-5'-AMP + diphosphate + H(+)</text>
        <dbReference type="Rhea" id="RHEA:22828"/>
        <dbReference type="ChEBI" id="CHEBI:15377"/>
        <dbReference type="ChEBI" id="CHEBI:15378"/>
        <dbReference type="ChEBI" id="CHEBI:33019"/>
        <dbReference type="ChEBI" id="CHEBI:59457"/>
        <dbReference type="ChEBI" id="CHEBI:73183"/>
        <dbReference type="EC" id="3.6.1.31"/>
    </reaction>
</comment>
<evidence type="ECO:0000256" key="5">
    <source>
        <dbReference type="ARBA" id="ARBA00007731"/>
    </source>
</evidence>
<dbReference type="EC" id="3.6.1.31" evidence="13"/>
<dbReference type="Pfam" id="PF01503">
    <property type="entry name" value="PRA-PH"/>
    <property type="match status" value="1"/>
</dbReference>
<dbReference type="HAMAP" id="MF_01019">
    <property type="entry name" value="HisIE"/>
    <property type="match status" value="1"/>
</dbReference>
<evidence type="ECO:0000313" key="16">
    <source>
        <dbReference type="Proteomes" id="UP000662747"/>
    </source>
</evidence>
<comment type="similarity">
    <text evidence="5 13">In the C-terminal section; belongs to the PRA-PH family.</text>
</comment>
<keyword evidence="8 13" id="KW-0547">Nucleotide-binding</keyword>
<dbReference type="InterPro" id="IPR008179">
    <property type="entry name" value="HisE"/>
</dbReference>
<comment type="similarity">
    <text evidence="6 13">In the N-terminal section; belongs to the PRA-CH family.</text>
</comment>
<dbReference type="InterPro" id="IPR002496">
    <property type="entry name" value="PRib_AMP_CycHydrolase_dom"/>
</dbReference>
<dbReference type="EMBL" id="CP071090">
    <property type="protein sequence ID" value="QSQ25476.1"/>
    <property type="molecule type" value="Genomic_DNA"/>
</dbReference>
<protein>
    <recommendedName>
        <fullName evidence="13">Histidine biosynthesis bifunctional protein HisIE</fullName>
    </recommendedName>
    <domain>
        <recommendedName>
            <fullName evidence="13">Phosphoribosyl-AMP cyclohydrolase</fullName>
            <shortName evidence="13">PRA-CH</shortName>
            <ecNumber evidence="13">3.5.4.19</ecNumber>
        </recommendedName>
    </domain>
    <domain>
        <recommendedName>
            <fullName evidence="13">Phosphoribosyl-ATP pyrophosphatase</fullName>
            <shortName evidence="13">PRA-PH</shortName>
            <ecNumber evidence="13">3.6.1.31</ecNumber>
        </recommendedName>
    </domain>
</protein>
<dbReference type="PANTHER" id="PTHR42945:SF1">
    <property type="entry name" value="HISTIDINE BIOSYNTHESIS BIFUNCTIONAL PROTEIN HIS7"/>
    <property type="match status" value="1"/>
</dbReference>
<evidence type="ECO:0000256" key="11">
    <source>
        <dbReference type="ARBA" id="ARBA00023102"/>
    </source>
</evidence>
<evidence type="ECO:0000313" key="15">
    <source>
        <dbReference type="EMBL" id="QSQ25476.1"/>
    </source>
</evidence>